<keyword evidence="1 2" id="KW-0732">Signal</keyword>
<dbReference type="RefSeq" id="WP_092776038.1">
    <property type="nucleotide sequence ID" value="NZ_FNAB01000004.1"/>
</dbReference>
<evidence type="ECO:0000313" key="5">
    <source>
        <dbReference type="Proteomes" id="UP000199417"/>
    </source>
</evidence>
<dbReference type="Gene3D" id="3.40.190.10">
    <property type="entry name" value="Periplasmic binding protein-like II"/>
    <property type="match status" value="1"/>
</dbReference>
<evidence type="ECO:0000313" key="4">
    <source>
        <dbReference type="EMBL" id="SDD36764.1"/>
    </source>
</evidence>
<proteinExistence type="predicted"/>
<dbReference type="InterPro" id="IPR030678">
    <property type="entry name" value="Peptide/Ni-bd"/>
</dbReference>
<evidence type="ECO:0000259" key="3">
    <source>
        <dbReference type="Pfam" id="PF00496"/>
    </source>
</evidence>
<dbReference type="PANTHER" id="PTHR30290:SF38">
    <property type="entry name" value="D,D-DIPEPTIDE-BINDING PERIPLASMIC PROTEIN DDPA-RELATED"/>
    <property type="match status" value="1"/>
</dbReference>
<keyword evidence="5" id="KW-1185">Reference proteome</keyword>
<dbReference type="GO" id="GO:0043190">
    <property type="term" value="C:ATP-binding cassette (ABC) transporter complex"/>
    <property type="evidence" value="ECO:0007669"/>
    <property type="project" value="InterPro"/>
</dbReference>
<organism evidence="4 5">
    <name type="scientific">Rhodococcus tukisamuensis</name>
    <dbReference type="NCBI Taxonomy" id="168276"/>
    <lineage>
        <taxon>Bacteria</taxon>
        <taxon>Bacillati</taxon>
        <taxon>Actinomycetota</taxon>
        <taxon>Actinomycetes</taxon>
        <taxon>Mycobacteriales</taxon>
        <taxon>Nocardiaceae</taxon>
        <taxon>Rhodococcus</taxon>
    </lineage>
</organism>
<dbReference type="Pfam" id="PF00496">
    <property type="entry name" value="SBP_bac_5"/>
    <property type="match status" value="1"/>
</dbReference>
<accession>A0A1G6U6D2</accession>
<feature type="signal peptide" evidence="2">
    <location>
        <begin position="1"/>
        <end position="30"/>
    </location>
</feature>
<dbReference type="AlphaFoldDB" id="A0A1G6U6D2"/>
<dbReference type="InterPro" id="IPR039424">
    <property type="entry name" value="SBP_5"/>
</dbReference>
<dbReference type="PIRSF" id="PIRSF002741">
    <property type="entry name" value="MppA"/>
    <property type="match status" value="1"/>
</dbReference>
<protein>
    <submittedName>
        <fullName evidence="4">Peptide/nickel transport system substrate-binding protein</fullName>
    </submittedName>
</protein>
<dbReference type="PROSITE" id="PS51257">
    <property type="entry name" value="PROKAR_LIPOPROTEIN"/>
    <property type="match status" value="1"/>
</dbReference>
<gene>
    <name evidence="4" type="ORF">SAMN05444580_10484</name>
</gene>
<dbReference type="STRING" id="168276.SAMN05444580_10484"/>
<name>A0A1G6U6D2_9NOCA</name>
<dbReference type="Proteomes" id="UP000199417">
    <property type="component" value="Unassembled WGS sequence"/>
</dbReference>
<dbReference type="GO" id="GO:1904680">
    <property type="term" value="F:peptide transmembrane transporter activity"/>
    <property type="evidence" value="ECO:0007669"/>
    <property type="project" value="TreeGrafter"/>
</dbReference>
<evidence type="ECO:0000256" key="2">
    <source>
        <dbReference type="SAM" id="SignalP"/>
    </source>
</evidence>
<evidence type="ECO:0000256" key="1">
    <source>
        <dbReference type="ARBA" id="ARBA00022729"/>
    </source>
</evidence>
<dbReference type="GO" id="GO:0042597">
    <property type="term" value="C:periplasmic space"/>
    <property type="evidence" value="ECO:0007669"/>
    <property type="project" value="UniProtKB-ARBA"/>
</dbReference>
<dbReference type="CDD" id="cd08494">
    <property type="entry name" value="PBP2_NikA_DppA_OppA_like_6"/>
    <property type="match status" value="1"/>
</dbReference>
<dbReference type="SUPFAM" id="SSF53850">
    <property type="entry name" value="Periplasmic binding protein-like II"/>
    <property type="match status" value="1"/>
</dbReference>
<dbReference type="InterPro" id="IPR000914">
    <property type="entry name" value="SBP_5_dom"/>
</dbReference>
<sequence>MTARRGGRLAAAVAPAVAVVVLATGCSAGAGLSGSGGPDTLTVALTAKPDNLDFTRTAGAAIPQALLGNVYEGLVRLDDSGVITPQLAASWAVSDDRTVYDFALREDVVFSNGDAFDSGDVKFSIDRVKTEWTANSPATMAVVDRVETPDPHVARVVLRRPSNEWLFAMTGPVGAMFTPDGVSHLATTAVGTGPFTVARWNPGSELVLAANLRYWGPAPGMKTVRLRYFADATAQANAMRSGGVDVVYSLGAPQLLAQFAGDNRFRVTQGTTNGEVTLSMNGAVAPFDDVRVRRAVMYAVDRKSVRDTAYAGYGELIGSMVPPTDPWYEDLTGVYPFDPDRARALLAETGTPNPVVRFSVPNLPYASAAAQVVASQLQQVGFDVRTEPVEFPAVWLDKVFARHDYQMSVIQHSEPHDIVTFANPKFYWGYDNPEVTRLVAEADAADEAGYVERMREVARTVTDDAAADWLFLFPLLVVADSDLTGLPRNATSLALDLAPVRRG</sequence>
<dbReference type="Gene3D" id="3.10.105.10">
    <property type="entry name" value="Dipeptide-binding Protein, Domain 3"/>
    <property type="match status" value="1"/>
</dbReference>
<feature type="chain" id="PRO_5039530918" evidence="2">
    <location>
        <begin position="31"/>
        <end position="503"/>
    </location>
</feature>
<dbReference type="GO" id="GO:0015833">
    <property type="term" value="P:peptide transport"/>
    <property type="evidence" value="ECO:0007669"/>
    <property type="project" value="TreeGrafter"/>
</dbReference>
<dbReference type="EMBL" id="FNAB01000004">
    <property type="protein sequence ID" value="SDD36764.1"/>
    <property type="molecule type" value="Genomic_DNA"/>
</dbReference>
<feature type="domain" description="Solute-binding protein family 5" evidence="3">
    <location>
        <begin position="83"/>
        <end position="412"/>
    </location>
</feature>
<dbReference type="PANTHER" id="PTHR30290">
    <property type="entry name" value="PERIPLASMIC BINDING COMPONENT OF ABC TRANSPORTER"/>
    <property type="match status" value="1"/>
</dbReference>
<reference evidence="4 5" key="1">
    <citation type="submission" date="2016-10" db="EMBL/GenBank/DDBJ databases">
        <authorList>
            <person name="de Groot N.N."/>
        </authorList>
    </citation>
    <scope>NUCLEOTIDE SEQUENCE [LARGE SCALE GENOMIC DNA]</scope>
    <source>
        <strain evidence="4 5">JCM 11308</strain>
    </source>
</reference>